<protein>
    <submittedName>
        <fullName evidence="1">Uncharacterized protein</fullName>
    </submittedName>
</protein>
<evidence type="ECO:0000313" key="2">
    <source>
        <dbReference type="Proteomes" id="UP001207408"/>
    </source>
</evidence>
<reference evidence="1" key="1">
    <citation type="submission" date="2022-10" db="EMBL/GenBank/DDBJ databases">
        <authorList>
            <person name="Yu W.X."/>
        </authorList>
    </citation>
    <scope>NUCLEOTIDE SEQUENCE</scope>
    <source>
        <strain evidence="1">D04</strain>
    </source>
</reference>
<comment type="caution">
    <text evidence="1">The sequence shown here is derived from an EMBL/GenBank/DDBJ whole genome shotgun (WGS) entry which is preliminary data.</text>
</comment>
<accession>A0AAE3MCE4</accession>
<evidence type="ECO:0000313" key="1">
    <source>
        <dbReference type="EMBL" id="MCW3805183.1"/>
    </source>
</evidence>
<sequence>MKEITADSLEEAGLLSIKNGAVQKLLFKYLKFPGTQVGDSECGKKSRPE</sequence>
<dbReference type="AlphaFoldDB" id="A0AAE3MCE4"/>
<proteinExistence type="predicted"/>
<keyword evidence="2" id="KW-1185">Reference proteome</keyword>
<dbReference type="EMBL" id="JAPDPI010000008">
    <property type="protein sequence ID" value="MCW3805183.1"/>
    <property type="molecule type" value="Genomic_DNA"/>
</dbReference>
<organism evidence="1 2">
    <name type="scientific">Plebeiibacterium marinum</name>
    <dbReference type="NCBI Taxonomy" id="2992111"/>
    <lineage>
        <taxon>Bacteria</taxon>
        <taxon>Pseudomonadati</taxon>
        <taxon>Bacteroidota</taxon>
        <taxon>Bacteroidia</taxon>
        <taxon>Marinilabiliales</taxon>
        <taxon>Marinilabiliaceae</taxon>
        <taxon>Plebeiibacterium</taxon>
    </lineage>
</organism>
<dbReference type="RefSeq" id="WP_301198472.1">
    <property type="nucleotide sequence ID" value="NZ_JAPDPI010000008.1"/>
</dbReference>
<dbReference type="Proteomes" id="UP001207408">
    <property type="component" value="Unassembled WGS sequence"/>
</dbReference>
<gene>
    <name evidence="1" type="ORF">OM074_06065</name>
</gene>
<name>A0AAE3MCE4_9BACT</name>